<keyword evidence="4 6" id="KW-0699">rRNA-binding</keyword>
<dbReference type="InterPro" id="IPR000589">
    <property type="entry name" value="Ribosomal_uS15"/>
</dbReference>
<comment type="caution">
    <text evidence="7">The sequence shown here is derived from an EMBL/GenBank/DDBJ whole genome shotgun (WGS) entry which is preliminary data.</text>
</comment>
<name>A0A0G1J3I1_9BACT</name>
<dbReference type="PANTHER" id="PTHR23321">
    <property type="entry name" value="RIBOSOMAL PROTEIN S15, BACTERIAL AND ORGANELLAR"/>
    <property type="match status" value="1"/>
</dbReference>
<dbReference type="AlphaFoldDB" id="A0A0G1J3I1"/>
<dbReference type="EMBL" id="LCIY01000028">
    <property type="protein sequence ID" value="KKT66156.1"/>
    <property type="molecule type" value="Genomic_DNA"/>
</dbReference>
<dbReference type="GO" id="GO:0003735">
    <property type="term" value="F:structural constituent of ribosome"/>
    <property type="evidence" value="ECO:0007669"/>
    <property type="project" value="InterPro"/>
</dbReference>
<keyword evidence="2 4" id="KW-0687">Ribonucleoprotein</keyword>
<dbReference type="Pfam" id="PF00312">
    <property type="entry name" value="Ribosomal_S15"/>
    <property type="match status" value="1"/>
</dbReference>
<evidence type="ECO:0000256" key="5">
    <source>
        <dbReference type="RuleBase" id="RU003919"/>
    </source>
</evidence>
<comment type="function">
    <text evidence="4 6">One of the primary rRNA binding proteins, it binds directly to 16S rRNA where it helps nucleate assembly of the platform of the 30S subunit by binding and bridging several RNA helices of the 16S rRNA.</text>
</comment>
<dbReference type="SUPFAM" id="SSF47060">
    <property type="entry name" value="S15/NS1 RNA-binding domain"/>
    <property type="match status" value="1"/>
</dbReference>
<evidence type="ECO:0000313" key="8">
    <source>
        <dbReference type="Proteomes" id="UP000034826"/>
    </source>
</evidence>
<protein>
    <recommendedName>
        <fullName evidence="4">Small ribosomal subunit protein uS15</fullName>
    </recommendedName>
</protein>
<comment type="similarity">
    <text evidence="4 5">Belongs to the universal ribosomal protein uS15 family.</text>
</comment>
<dbReference type="HAMAP" id="MF_01343_B">
    <property type="entry name" value="Ribosomal_uS15_B"/>
    <property type="match status" value="1"/>
</dbReference>
<dbReference type="GO" id="GO:0022627">
    <property type="term" value="C:cytosolic small ribosomal subunit"/>
    <property type="evidence" value="ECO:0007669"/>
    <property type="project" value="TreeGrafter"/>
</dbReference>
<keyword evidence="1 4" id="KW-0689">Ribosomal protein</keyword>
<reference evidence="7 8" key="1">
    <citation type="journal article" date="2015" name="Nature">
        <title>rRNA introns, odd ribosomes, and small enigmatic genomes across a large radiation of phyla.</title>
        <authorList>
            <person name="Brown C.T."/>
            <person name="Hug L.A."/>
            <person name="Thomas B.C."/>
            <person name="Sharon I."/>
            <person name="Castelle C.J."/>
            <person name="Singh A."/>
            <person name="Wilkins M.J."/>
            <person name="Williams K.H."/>
            <person name="Banfield J.F."/>
        </authorList>
    </citation>
    <scope>NUCLEOTIDE SEQUENCE [LARGE SCALE GENOMIC DNA]</scope>
</reference>
<dbReference type="GO" id="GO:0019843">
    <property type="term" value="F:rRNA binding"/>
    <property type="evidence" value="ECO:0007669"/>
    <property type="project" value="UniProtKB-UniRule"/>
</dbReference>
<dbReference type="Gene3D" id="6.10.250.3130">
    <property type="match status" value="1"/>
</dbReference>
<dbReference type="NCBIfam" id="TIGR00952">
    <property type="entry name" value="S15_bact"/>
    <property type="match status" value="1"/>
</dbReference>
<comment type="function">
    <text evidence="4">Forms an intersubunit bridge (bridge B4) with the 23S rRNA of the 50S subunit in the ribosome.</text>
</comment>
<dbReference type="PROSITE" id="PS00362">
    <property type="entry name" value="RIBOSOMAL_S15"/>
    <property type="match status" value="1"/>
</dbReference>
<dbReference type="Proteomes" id="UP000034826">
    <property type="component" value="Unassembled WGS sequence"/>
</dbReference>
<accession>A0A0G1J3I1</accession>
<dbReference type="InterPro" id="IPR009068">
    <property type="entry name" value="uS15_NS1_RNA-bd_sf"/>
</dbReference>
<organism evidence="7 8">
    <name type="scientific">Candidatus Woesebacteria bacterium GW2011_GWA2_44_33</name>
    <dbReference type="NCBI Taxonomy" id="1618564"/>
    <lineage>
        <taxon>Bacteria</taxon>
        <taxon>Candidatus Woeseibacteriota</taxon>
    </lineage>
</organism>
<dbReference type="PANTHER" id="PTHR23321:SF26">
    <property type="entry name" value="SMALL RIBOSOMAL SUBUNIT PROTEIN US15M"/>
    <property type="match status" value="1"/>
</dbReference>
<dbReference type="SMART" id="SM01387">
    <property type="entry name" value="Ribosomal_S15"/>
    <property type="match status" value="1"/>
</dbReference>
<dbReference type="Gene3D" id="1.10.287.10">
    <property type="entry name" value="S15/NS1, RNA-binding"/>
    <property type="match status" value="1"/>
</dbReference>
<evidence type="ECO:0000256" key="6">
    <source>
        <dbReference type="RuleBase" id="RU004524"/>
    </source>
</evidence>
<evidence type="ECO:0000256" key="1">
    <source>
        <dbReference type="ARBA" id="ARBA00022980"/>
    </source>
</evidence>
<dbReference type="FunFam" id="1.10.287.10:FF:000002">
    <property type="entry name" value="30S ribosomal protein S15"/>
    <property type="match status" value="1"/>
</dbReference>
<evidence type="ECO:0000256" key="3">
    <source>
        <dbReference type="ARBA" id="ARBA00064542"/>
    </source>
</evidence>
<sequence>MTRLMALTLEEKQGIIKKFAREKGDTGSPEVQIALLSAQIDKLIGHLKEHAKDTHSRRGLLGMVAKRRRLLTYLRKRDEERYKSLIKELKLEK</sequence>
<dbReference type="GO" id="GO:0006412">
    <property type="term" value="P:translation"/>
    <property type="evidence" value="ECO:0007669"/>
    <property type="project" value="UniProtKB-UniRule"/>
</dbReference>
<gene>
    <name evidence="4" type="primary">rpsO</name>
    <name evidence="7" type="ORF">UW60_C0028G0016</name>
</gene>
<dbReference type="InterPro" id="IPR005290">
    <property type="entry name" value="Ribosomal_uS15_bac-type"/>
</dbReference>
<evidence type="ECO:0000256" key="2">
    <source>
        <dbReference type="ARBA" id="ARBA00023274"/>
    </source>
</evidence>
<dbReference type="PATRIC" id="fig|1618564.3.peg.722"/>
<proteinExistence type="inferred from homology"/>
<keyword evidence="4 6" id="KW-0694">RNA-binding</keyword>
<comment type="subunit">
    <text evidence="3 4">Part of the 30S ribosomal subunit. Forms a bridge to the 50S subunit in the 70S ribosome, contacting the 23S rRNA.</text>
</comment>
<evidence type="ECO:0000256" key="4">
    <source>
        <dbReference type="HAMAP-Rule" id="MF_01343"/>
    </source>
</evidence>
<dbReference type="CDD" id="cd00353">
    <property type="entry name" value="Ribosomal_S15p_S13e"/>
    <property type="match status" value="1"/>
</dbReference>
<evidence type="ECO:0000313" key="7">
    <source>
        <dbReference type="EMBL" id="KKT66156.1"/>
    </source>
</evidence>